<dbReference type="EMBL" id="HBFR01000281">
    <property type="protein sequence ID" value="CAD8873022.1"/>
    <property type="molecule type" value="Transcribed_RNA"/>
</dbReference>
<proteinExistence type="predicted"/>
<sequence length="207" mass="21638">MNGKLLLRQILDQKLGACTTCLQKKKRMIFISAQGTLPGTGSRIGAVGTYKPRSQTCSNGCGLKADNVKCGKLATSVVQGPVCNSGVGNNKCVNDPNYKFQGKGCSWFGQVASTRCKLGAARKKCLKSCSAKCNGEVACESTPKKNKPNCLKVGCCDWSGGSCWSNVGTGVCPMAAAKNNTDLSKLDSVLDSNILVVTMNSTVAPSP</sequence>
<name>A0A7S1FKY8_9STRA</name>
<dbReference type="AlphaFoldDB" id="A0A7S1FKY8"/>
<protein>
    <submittedName>
        <fullName evidence="1">Uncharacterized protein</fullName>
    </submittedName>
</protein>
<gene>
    <name evidence="1" type="ORF">CHYS00102_LOCUS180</name>
</gene>
<organism evidence="1">
    <name type="scientific">Corethron hystrix</name>
    <dbReference type="NCBI Taxonomy" id="216773"/>
    <lineage>
        <taxon>Eukaryota</taxon>
        <taxon>Sar</taxon>
        <taxon>Stramenopiles</taxon>
        <taxon>Ochrophyta</taxon>
        <taxon>Bacillariophyta</taxon>
        <taxon>Coscinodiscophyceae</taxon>
        <taxon>Corethrophycidae</taxon>
        <taxon>Corethrales</taxon>
        <taxon>Corethraceae</taxon>
        <taxon>Corethron</taxon>
    </lineage>
</organism>
<evidence type="ECO:0000313" key="1">
    <source>
        <dbReference type="EMBL" id="CAD8873022.1"/>
    </source>
</evidence>
<accession>A0A7S1FKY8</accession>
<reference evidence="1" key="1">
    <citation type="submission" date="2021-01" db="EMBL/GenBank/DDBJ databases">
        <authorList>
            <person name="Corre E."/>
            <person name="Pelletier E."/>
            <person name="Niang G."/>
            <person name="Scheremetjew M."/>
            <person name="Finn R."/>
            <person name="Kale V."/>
            <person name="Holt S."/>
            <person name="Cochrane G."/>
            <person name="Meng A."/>
            <person name="Brown T."/>
            <person name="Cohen L."/>
        </authorList>
    </citation>
    <scope>NUCLEOTIDE SEQUENCE</scope>
    <source>
        <strain evidence="1">308</strain>
    </source>
</reference>